<proteinExistence type="predicted"/>
<evidence type="ECO:0000313" key="1">
    <source>
        <dbReference type="EMBL" id="KZV33760.1"/>
    </source>
</evidence>
<accession>A0A2Z7BHM3</accession>
<sequence length="237" mass="26921">MNSRCLESVAQDLVSAMMTSAYLLEKAVSSKDDKLMKNRSEAAEKFEVAVNSYELKIQPDVEHLKKLSTAMTGCSIHYSSLLFPRRRYLATEILDQVVPHMPTELDQIADAHLLPLQLILDTPLNYLGGVQTIYINFGRCGLFELCKPRDHLFRDMTPRQFKNILREMFLNERVLHPQSNEELARKVLDVDTFLAALPLNCRRIGVLSGPDPEDIAVGDLWEIVNSTNDDETLLFVV</sequence>
<gene>
    <name evidence="1" type="ORF">F511_30824</name>
</gene>
<evidence type="ECO:0000313" key="2">
    <source>
        <dbReference type="Proteomes" id="UP000250235"/>
    </source>
</evidence>
<dbReference type="AlphaFoldDB" id="A0A2Z7BHM3"/>
<name>A0A2Z7BHM3_9LAMI</name>
<dbReference type="EMBL" id="KV005685">
    <property type="protein sequence ID" value="KZV33760.1"/>
    <property type="molecule type" value="Genomic_DNA"/>
</dbReference>
<keyword evidence="2" id="KW-1185">Reference proteome</keyword>
<reference evidence="1 2" key="1">
    <citation type="journal article" date="2015" name="Proc. Natl. Acad. Sci. U.S.A.">
        <title>The resurrection genome of Boea hygrometrica: A blueprint for survival of dehydration.</title>
        <authorList>
            <person name="Xiao L."/>
            <person name="Yang G."/>
            <person name="Zhang L."/>
            <person name="Yang X."/>
            <person name="Zhao S."/>
            <person name="Ji Z."/>
            <person name="Zhou Q."/>
            <person name="Hu M."/>
            <person name="Wang Y."/>
            <person name="Chen M."/>
            <person name="Xu Y."/>
            <person name="Jin H."/>
            <person name="Xiao X."/>
            <person name="Hu G."/>
            <person name="Bao F."/>
            <person name="Hu Y."/>
            <person name="Wan P."/>
            <person name="Li L."/>
            <person name="Deng X."/>
            <person name="Kuang T."/>
            <person name="Xiang C."/>
            <person name="Zhu J.K."/>
            <person name="Oliver M.J."/>
            <person name="He Y."/>
        </authorList>
    </citation>
    <scope>NUCLEOTIDE SEQUENCE [LARGE SCALE GENOMIC DNA]</scope>
    <source>
        <strain evidence="2">cv. XS01</strain>
    </source>
</reference>
<protein>
    <submittedName>
        <fullName evidence="1">Nucleolar essential protein-related</fullName>
    </submittedName>
</protein>
<organism evidence="1 2">
    <name type="scientific">Dorcoceras hygrometricum</name>
    <dbReference type="NCBI Taxonomy" id="472368"/>
    <lineage>
        <taxon>Eukaryota</taxon>
        <taxon>Viridiplantae</taxon>
        <taxon>Streptophyta</taxon>
        <taxon>Embryophyta</taxon>
        <taxon>Tracheophyta</taxon>
        <taxon>Spermatophyta</taxon>
        <taxon>Magnoliopsida</taxon>
        <taxon>eudicotyledons</taxon>
        <taxon>Gunneridae</taxon>
        <taxon>Pentapetalae</taxon>
        <taxon>asterids</taxon>
        <taxon>lamiids</taxon>
        <taxon>Lamiales</taxon>
        <taxon>Gesneriaceae</taxon>
        <taxon>Didymocarpoideae</taxon>
        <taxon>Trichosporeae</taxon>
        <taxon>Loxocarpinae</taxon>
        <taxon>Dorcoceras</taxon>
    </lineage>
</organism>
<dbReference type="Proteomes" id="UP000250235">
    <property type="component" value="Unassembled WGS sequence"/>
</dbReference>